<evidence type="ECO:0000313" key="2">
    <source>
        <dbReference type="Proteomes" id="UP000241071"/>
    </source>
</evidence>
<proteinExistence type="predicted"/>
<dbReference type="EMBL" id="KC008572">
    <property type="protein sequence ID" value="AGF85122.1"/>
    <property type="molecule type" value="Genomic_DNA"/>
</dbReference>
<gene>
    <name evidence="1" type="ORF">glt_00313</name>
</gene>
<protein>
    <recommendedName>
        <fullName evidence="3">Repeat protein</fullName>
    </recommendedName>
</protein>
<name>M1PWJ2_9VIRU</name>
<organism evidence="1 2">
    <name type="scientific">Moumouvirus goulette</name>
    <dbReference type="NCBI Taxonomy" id="1247379"/>
    <lineage>
        <taxon>Viruses</taxon>
        <taxon>Varidnaviria</taxon>
        <taxon>Bamfordvirae</taxon>
        <taxon>Nucleocytoviricota</taxon>
        <taxon>Megaviricetes</taxon>
        <taxon>Imitervirales</taxon>
        <taxon>Mimiviridae</taxon>
        <taxon>Megamimivirinae</taxon>
        <taxon>Moumouvirus</taxon>
        <taxon>Moumouvirus goulettemassiliense</taxon>
    </lineage>
</organism>
<dbReference type="Proteomes" id="UP000241071">
    <property type="component" value="Segment"/>
</dbReference>
<evidence type="ECO:0008006" key="3">
    <source>
        <dbReference type="Google" id="ProtNLM"/>
    </source>
</evidence>
<keyword evidence="2" id="KW-1185">Reference proteome</keyword>
<reference evidence="1 2" key="1">
    <citation type="submission" date="2012-10" db="EMBL/GenBank/DDBJ databases">
        <title>Complete genome sequence of Moumouvirus goulette.</title>
        <authorList>
            <person name="Fournous G."/>
            <person name="Bougalmi M."/>
            <person name="Colson P."/>
        </authorList>
    </citation>
    <scope>NUCLEOTIDE SEQUENCE [LARGE SCALE GENOMIC DNA]</scope>
</reference>
<sequence>MILELYLIDFKEINIGTFYKKQKCQEKIKLFDKKNMKNFLHEGIYLYVVEVDLNDDKICFKKKKKYTILIKYL</sequence>
<evidence type="ECO:0000313" key="1">
    <source>
        <dbReference type="EMBL" id="AGF85122.1"/>
    </source>
</evidence>
<accession>M1PWJ2</accession>